<feature type="compositionally biased region" description="Polar residues" evidence="1">
    <location>
        <begin position="52"/>
        <end position="66"/>
    </location>
</feature>
<organism evidence="2 3">
    <name type="scientific">Oryza sativa subsp. japonica</name>
    <name type="common">Rice</name>
    <dbReference type="NCBI Taxonomy" id="39947"/>
    <lineage>
        <taxon>Eukaryota</taxon>
        <taxon>Viridiplantae</taxon>
        <taxon>Streptophyta</taxon>
        <taxon>Embryophyta</taxon>
        <taxon>Tracheophyta</taxon>
        <taxon>Spermatophyta</taxon>
        <taxon>Magnoliopsida</taxon>
        <taxon>Liliopsida</taxon>
        <taxon>Poales</taxon>
        <taxon>Poaceae</taxon>
        <taxon>BOP clade</taxon>
        <taxon>Oryzoideae</taxon>
        <taxon>Oryzeae</taxon>
        <taxon>Oryzinae</taxon>
        <taxon>Oryza</taxon>
        <taxon>Oryza sativa</taxon>
    </lineage>
</organism>
<reference evidence="3" key="2">
    <citation type="journal article" date="2008" name="Nucleic Acids Res.">
        <title>The rice annotation project database (RAP-DB): 2008 update.</title>
        <authorList>
            <consortium name="The rice annotation project (RAP)"/>
        </authorList>
    </citation>
    <scope>GENOME REANNOTATION</scope>
    <source>
        <strain evidence="3">cv. Nipponbare</strain>
    </source>
</reference>
<protein>
    <submittedName>
        <fullName evidence="2">Uncharacterized protein</fullName>
    </submittedName>
</protein>
<dbReference type="Proteomes" id="UP000000763">
    <property type="component" value="Chromosome 2"/>
</dbReference>
<name>Q6ET57_ORYSJ</name>
<proteinExistence type="predicted"/>
<sequence>MTYLSAGEERQTIDDELTISRSRRSQEESLRRTQTGSHAPQRLAGPAASDGEASNQATAHRQSGTPSPGLRL</sequence>
<gene>
    <name evidence="2" type="primary">P0419H03.17</name>
</gene>
<reference evidence="3" key="1">
    <citation type="journal article" date="2005" name="Nature">
        <title>The map-based sequence of the rice genome.</title>
        <authorList>
            <consortium name="International rice genome sequencing project (IRGSP)"/>
            <person name="Matsumoto T."/>
            <person name="Wu J."/>
            <person name="Kanamori H."/>
            <person name="Katayose Y."/>
            <person name="Fujisawa M."/>
            <person name="Namiki N."/>
            <person name="Mizuno H."/>
            <person name="Yamamoto K."/>
            <person name="Antonio B.A."/>
            <person name="Baba T."/>
            <person name="Sakata K."/>
            <person name="Nagamura Y."/>
            <person name="Aoki H."/>
            <person name="Arikawa K."/>
            <person name="Arita K."/>
            <person name="Bito T."/>
            <person name="Chiden Y."/>
            <person name="Fujitsuka N."/>
            <person name="Fukunaka R."/>
            <person name="Hamada M."/>
            <person name="Harada C."/>
            <person name="Hayashi A."/>
            <person name="Hijishita S."/>
            <person name="Honda M."/>
            <person name="Hosokawa S."/>
            <person name="Ichikawa Y."/>
            <person name="Idonuma A."/>
            <person name="Iijima M."/>
            <person name="Ikeda M."/>
            <person name="Ikeno M."/>
            <person name="Ito K."/>
            <person name="Ito S."/>
            <person name="Ito T."/>
            <person name="Ito Y."/>
            <person name="Ito Y."/>
            <person name="Iwabuchi A."/>
            <person name="Kamiya K."/>
            <person name="Karasawa W."/>
            <person name="Kurita K."/>
            <person name="Katagiri S."/>
            <person name="Kikuta A."/>
            <person name="Kobayashi H."/>
            <person name="Kobayashi N."/>
            <person name="Machita K."/>
            <person name="Maehara T."/>
            <person name="Masukawa M."/>
            <person name="Mizubayashi T."/>
            <person name="Mukai Y."/>
            <person name="Nagasaki H."/>
            <person name="Nagata Y."/>
            <person name="Naito S."/>
            <person name="Nakashima M."/>
            <person name="Nakama Y."/>
            <person name="Nakamichi Y."/>
            <person name="Nakamura M."/>
            <person name="Meguro A."/>
            <person name="Negishi M."/>
            <person name="Ohta I."/>
            <person name="Ohta T."/>
            <person name="Okamoto M."/>
            <person name="Ono N."/>
            <person name="Saji S."/>
            <person name="Sakaguchi M."/>
            <person name="Sakai K."/>
            <person name="Shibata M."/>
            <person name="Shimokawa T."/>
            <person name="Song J."/>
            <person name="Takazaki Y."/>
            <person name="Terasawa K."/>
            <person name="Tsugane M."/>
            <person name="Tsuji K."/>
            <person name="Ueda S."/>
            <person name="Waki K."/>
            <person name="Yamagata H."/>
            <person name="Yamamoto M."/>
            <person name="Yamamoto S."/>
            <person name="Yamane H."/>
            <person name="Yoshiki S."/>
            <person name="Yoshihara R."/>
            <person name="Yukawa K."/>
            <person name="Zhong H."/>
            <person name="Yano M."/>
            <person name="Yuan Q."/>
            <person name="Ouyang S."/>
            <person name="Liu J."/>
            <person name="Jones K.M."/>
            <person name="Gansberger K."/>
            <person name="Moffat K."/>
            <person name="Hill J."/>
            <person name="Bera J."/>
            <person name="Fadrosh D."/>
            <person name="Jin S."/>
            <person name="Johri S."/>
            <person name="Kim M."/>
            <person name="Overton L."/>
            <person name="Reardon M."/>
            <person name="Tsitrin T."/>
            <person name="Vuong H."/>
            <person name="Weaver B."/>
            <person name="Ciecko A."/>
            <person name="Tallon L."/>
            <person name="Jackson J."/>
            <person name="Pai G."/>
            <person name="Aken S.V."/>
            <person name="Utterback T."/>
            <person name="Reidmuller S."/>
            <person name="Feldblyum T."/>
            <person name="Hsiao J."/>
            <person name="Zismann V."/>
            <person name="Iobst S."/>
            <person name="de Vazeille A.R."/>
            <person name="Buell C.R."/>
            <person name="Ying K."/>
            <person name="Li Y."/>
            <person name="Lu T."/>
            <person name="Huang Y."/>
            <person name="Zhao Q."/>
            <person name="Feng Q."/>
            <person name="Zhang L."/>
            <person name="Zhu J."/>
            <person name="Weng Q."/>
            <person name="Mu J."/>
            <person name="Lu Y."/>
            <person name="Fan D."/>
            <person name="Liu Y."/>
            <person name="Guan J."/>
            <person name="Zhang Y."/>
            <person name="Yu S."/>
            <person name="Liu X."/>
            <person name="Zhang Y."/>
            <person name="Hong G."/>
            <person name="Han B."/>
            <person name="Choisne N."/>
            <person name="Demange N."/>
            <person name="Orjeda G."/>
            <person name="Samain S."/>
            <person name="Cattolico L."/>
            <person name="Pelletier E."/>
            <person name="Couloux A."/>
            <person name="Segurens B."/>
            <person name="Wincker P."/>
            <person name="D'Hont A."/>
            <person name="Scarpelli C."/>
            <person name="Weissenbach J."/>
            <person name="Salanoubat M."/>
            <person name="Quetier F."/>
            <person name="Yu Y."/>
            <person name="Kim H.R."/>
            <person name="Rambo T."/>
            <person name="Currie J."/>
            <person name="Collura K."/>
            <person name="Luo M."/>
            <person name="Yang T."/>
            <person name="Ammiraju J.S.S."/>
            <person name="Engler F."/>
            <person name="Soderlund C."/>
            <person name="Wing R.A."/>
            <person name="Palmer L.E."/>
            <person name="de la Bastide M."/>
            <person name="Spiegel L."/>
            <person name="Nascimento L."/>
            <person name="Zutavern T."/>
            <person name="O'Shaughnessy A."/>
            <person name="Dike S."/>
            <person name="Dedhia N."/>
            <person name="Preston R."/>
            <person name="Balija V."/>
            <person name="McCombie W.R."/>
            <person name="Chow T."/>
            <person name="Chen H."/>
            <person name="Chung M."/>
            <person name="Chen C."/>
            <person name="Shaw J."/>
            <person name="Wu H."/>
            <person name="Hsiao K."/>
            <person name="Chao Y."/>
            <person name="Chu M."/>
            <person name="Cheng C."/>
            <person name="Hour A."/>
            <person name="Lee P."/>
            <person name="Lin S."/>
            <person name="Lin Y."/>
            <person name="Liou J."/>
            <person name="Liu S."/>
            <person name="Hsing Y."/>
            <person name="Raghuvanshi S."/>
            <person name="Mohanty A."/>
            <person name="Bharti A.K."/>
            <person name="Gaur A."/>
            <person name="Gupta V."/>
            <person name="Kumar D."/>
            <person name="Ravi V."/>
            <person name="Vij S."/>
            <person name="Kapur A."/>
            <person name="Khurana P."/>
            <person name="Khurana P."/>
            <person name="Khurana J.P."/>
            <person name="Tyagi A.K."/>
            <person name="Gaikwad K."/>
            <person name="Singh A."/>
            <person name="Dalal V."/>
            <person name="Srivastava S."/>
            <person name="Dixit A."/>
            <person name="Pal A.K."/>
            <person name="Ghazi I.A."/>
            <person name="Yadav M."/>
            <person name="Pandit A."/>
            <person name="Bhargava A."/>
            <person name="Sureshbabu K."/>
            <person name="Batra K."/>
            <person name="Sharma T.R."/>
            <person name="Mohapatra T."/>
            <person name="Singh N.K."/>
            <person name="Messing J."/>
            <person name="Nelson A.B."/>
            <person name="Fuks G."/>
            <person name="Kavchok S."/>
            <person name="Keizer G."/>
            <person name="Linton E."/>
            <person name="Llaca V."/>
            <person name="Song R."/>
            <person name="Tanyolac B."/>
            <person name="Young S."/>
            <person name="Ho-Il K."/>
            <person name="Hahn J.H."/>
            <person name="Sangsakoo G."/>
            <person name="Vanavichit A."/>
            <person name="de Mattos Luiz.A.T."/>
            <person name="Zimmer P.D."/>
            <person name="Malone G."/>
            <person name="Dellagostin O."/>
            <person name="de Oliveira A.C."/>
            <person name="Bevan M."/>
            <person name="Bancroft I."/>
            <person name="Minx P."/>
            <person name="Cordum H."/>
            <person name="Wilson R."/>
            <person name="Cheng Z."/>
            <person name="Jin W."/>
            <person name="Jiang J."/>
            <person name="Leong S.A."/>
            <person name="Iwama H."/>
            <person name="Gojobori T."/>
            <person name="Itoh T."/>
            <person name="Niimura Y."/>
            <person name="Fujii Y."/>
            <person name="Habara T."/>
            <person name="Sakai H."/>
            <person name="Sato Y."/>
            <person name="Wilson G."/>
            <person name="Kumar K."/>
            <person name="McCouch S."/>
            <person name="Juretic N."/>
            <person name="Hoen D."/>
            <person name="Wright S."/>
            <person name="Bruskiewich R."/>
            <person name="Bureau T."/>
            <person name="Miyao A."/>
            <person name="Hirochika H."/>
            <person name="Nishikawa T."/>
            <person name="Kadowaki K."/>
            <person name="Sugiura M."/>
            <person name="Burr B."/>
            <person name="Sasaki T."/>
        </authorList>
    </citation>
    <scope>NUCLEOTIDE SEQUENCE [LARGE SCALE GENOMIC DNA]</scope>
    <source>
        <strain evidence="3">cv. Nipponbare</strain>
    </source>
</reference>
<evidence type="ECO:0000256" key="1">
    <source>
        <dbReference type="SAM" id="MobiDB-lite"/>
    </source>
</evidence>
<evidence type="ECO:0000313" key="3">
    <source>
        <dbReference type="Proteomes" id="UP000000763"/>
    </source>
</evidence>
<feature type="region of interest" description="Disordered" evidence="1">
    <location>
        <begin position="1"/>
        <end position="72"/>
    </location>
</feature>
<accession>Q6ET57</accession>
<evidence type="ECO:0000313" key="2">
    <source>
        <dbReference type="EMBL" id="BAD28163.1"/>
    </source>
</evidence>
<dbReference type="AlphaFoldDB" id="Q6ET57"/>
<dbReference type="EMBL" id="AP004871">
    <property type="protein sequence ID" value="BAD28163.1"/>
    <property type="molecule type" value="Genomic_DNA"/>
</dbReference>